<accession>A0A183TV29</accession>
<evidence type="ECO:0000313" key="5">
    <source>
        <dbReference type="Proteomes" id="UP000050794"/>
    </source>
</evidence>
<dbReference type="InterPro" id="IPR001650">
    <property type="entry name" value="Helicase_C-like"/>
</dbReference>
<dbReference type="CDD" id="cd18010">
    <property type="entry name" value="DEXHc_HARP_SMARCAL1"/>
    <property type="match status" value="1"/>
</dbReference>
<dbReference type="Pfam" id="PF00176">
    <property type="entry name" value="SNF2-rel_dom"/>
    <property type="match status" value="1"/>
</dbReference>
<gene>
    <name evidence="4" type="ORF">TCNE_LOCUS99</name>
</gene>
<dbReference type="InterPro" id="IPR000330">
    <property type="entry name" value="SNF2_N"/>
</dbReference>
<dbReference type="Gene3D" id="3.40.50.10810">
    <property type="entry name" value="Tandem AAA-ATPase domain"/>
    <property type="match status" value="1"/>
</dbReference>
<feature type="domain" description="Helicase ATP-binding" evidence="2">
    <location>
        <begin position="1"/>
        <end position="144"/>
    </location>
</feature>
<dbReference type="PANTHER" id="PTHR45766">
    <property type="entry name" value="DNA ANNEALING HELICASE AND ENDONUCLEASE ZRANB3 FAMILY MEMBER"/>
    <property type="match status" value="1"/>
</dbReference>
<dbReference type="GO" id="GO:0043596">
    <property type="term" value="C:nuclear replication fork"/>
    <property type="evidence" value="ECO:0007669"/>
    <property type="project" value="TreeGrafter"/>
</dbReference>
<evidence type="ECO:0000313" key="4">
    <source>
        <dbReference type="EMBL" id="VDM23642.1"/>
    </source>
</evidence>
<dbReference type="CDD" id="cd18793">
    <property type="entry name" value="SF2_C_SNF"/>
    <property type="match status" value="1"/>
</dbReference>
<evidence type="ECO:0000256" key="1">
    <source>
        <dbReference type="ARBA" id="ARBA00022801"/>
    </source>
</evidence>
<dbReference type="GO" id="GO:0031297">
    <property type="term" value="P:replication fork processing"/>
    <property type="evidence" value="ECO:0007669"/>
    <property type="project" value="TreeGrafter"/>
</dbReference>
<dbReference type="InterPro" id="IPR038718">
    <property type="entry name" value="SNF2-like_sf"/>
</dbReference>
<dbReference type="WBParaSite" id="TCNE_0000009801-mRNA-1">
    <property type="protein sequence ID" value="TCNE_0000009801-mRNA-1"/>
    <property type="gene ID" value="TCNE_0000009801"/>
</dbReference>
<dbReference type="Pfam" id="PF00271">
    <property type="entry name" value="Helicase_C"/>
    <property type="match status" value="1"/>
</dbReference>
<name>A0A183TV29_TOXCA</name>
<reference evidence="6" key="1">
    <citation type="submission" date="2016-06" db="UniProtKB">
        <authorList>
            <consortium name="WormBaseParasite"/>
        </authorList>
    </citation>
    <scope>IDENTIFICATION</scope>
</reference>
<dbReference type="PROSITE" id="PS51194">
    <property type="entry name" value="HELICASE_CTER"/>
    <property type="match status" value="1"/>
</dbReference>
<dbReference type="PANTHER" id="PTHR45766:SF6">
    <property type="entry name" value="SWI_SNF-RELATED MATRIX-ASSOCIATED ACTIN-DEPENDENT REGULATOR OF CHROMATIN SUBFAMILY A-LIKE PROTEIN 1"/>
    <property type="match status" value="1"/>
</dbReference>
<organism evidence="5 6">
    <name type="scientific">Toxocara canis</name>
    <name type="common">Canine roundworm</name>
    <dbReference type="NCBI Taxonomy" id="6265"/>
    <lineage>
        <taxon>Eukaryota</taxon>
        <taxon>Metazoa</taxon>
        <taxon>Ecdysozoa</taxon>
        <taxon>Nematoda</taxon>
        <taxon>Chromadorea</taxon>
        <taxon>Rhabditida</taxon>
        <taxon>Spirurina</taxon>
        <taxon>Ascaridomorpha</taxon>
        <taxon>Ascaridoidea</taxon>
        <taxon>Toxocaridae</taxon>
        <taxon>Toxocara</taxon>
    </lineage>
</organism>
<dbReference type="InterPro" id="IPR014001">
    <property type="entry name" value="Helicase_ATP-bd"/>
</dbReference>
<dbReference type="SMART" id="SM00490">
    <property type="entry name" value="HELICc"/>
    <property type="match status" value="1"/>
</dbReference>
<dbReference type="SMART" id="SM00487">
    <property type="entry name" value="DEXDc"/>
    <property type="match status" value="1"/>
</dbReference>
<dbReference type="GO" id="GO:0005524">
    <property type="term" value="F:ATP binding"/>
    <property type="evidence" value="ECO:0007669"/>
    <property type="project" value="InterPro"/>
</dbReference>
<keyword evidence="1" id="KW-0378">Hydrolase</keyword>
<protein>
    <submittedName>
        <fullName evidence="6">Helicase C-terminal domain-containing protein</fullName>
    </submittedName>
</protein>
<dbReference type="Proteomes" id="UP000050794">
    <property type="component" value="Unassembled WGS sequence"/>
</dbReference>
<sequence>MGLGKTIQALGIMQYFKADWPLLIVCPSSVKFAWLNQIQTFLPSVTNVCVLDKGSDMLPTEKSMRTVAIMSYDLMVVKRKHLLEYAFEAIIFDESHLIKDGQAQRTKVATDISKKALRVILLSGTPALSRPVELFSQIRIIDPKIFPNFRDFAIRYCDGKQGRFSFEAKGCTNSTELALILTNNVMIRRLKKDVLGDLPEKRREVVFLHDDSITMGISNLRSAKAAYNGAVDKESKHQCLVEYYHETGIAKAKSVATHIVNSFFYDDAPRRKVLVFAHHQVVLDTISMHITKTGLRSIRIDGTTAPKSREEQCRLFQEDDDVVVAVLSMTAAGVGVTLTAATVVVFAELHWNPGTLKQAEDRAHRVGQTDSVFVQYLLANGTADDVLWPLIQRKLDVLDSCHLSSDSYKVSLTCFLFFFRRF</sequence>
<evidence type="ECO:0000313" key="6">
    <source>
        <dbReference type="WBParaSite" id="TCNE_0000009801-mRNA-1"/>
    </source>
</evidence>
<dbReference type="InterPro" id="IPR027417">
    <property type="entry name" value="P-loop_NTPase"/>
</dbReference>
<feature type="domain" description="Helicase C-terminal" evidence="3">
    <location>
        <begin position="259"/>
        <end position="416"/>
    </location>
</feature>
<dbReference type="InterPro" id="IPR049730">
    <property type="entry name" value="SNF2/RAD54-like_C"/>
</dbReference>
<evidence type="ECO:0000259" key="2">
    <source>
        <dbReference type="PROSITE" id="PS51192"/>
    </source>
</evidence>
<keyword evidence="5" id="KW-1185">Reference proteome</keyword>
<reference evidence="4 5" key="2">
    <citation type="submission" date="2018-11" db="EMBL/GenBank/DDBJ databases">
        <authorList>
            <consortium name="Pathogen Informatics"/>
        </authorList>
    </citation>
    <scope>NUCLEOTIDE SEQUENCE [LARGE SCALE GENOMIC DNA]</scope>
</reference>
<dbReference type="PROSITE" id="PS51192">
    <property type="entry name" value="HELICASE_ATP_BIND_1"/>
    <property type="match status" value="1"/>
</dbReference>
<dbReference type="AlphaFoldDB" id="A0A183TV29"/>
<dbReference type="SUPFAM" id="SSF52540">
    <property type="entry name" value="P-loop containing nucleoside triphosphate hydrolases"/>
    <property type="match status" value="2"/>
</dbReference>
<dbReference type="GO" id="GO:0006281">
    <property type="term" value="P:DNA repair"/>
    <property type="evidence" value="ECO:0007669"/>
    <property type="project" value="TreeGrafter"/>
</dbReference>
<dbReference type="GO" id="GO:0016787">
    <property type="term" value="F:hydrolase activity"/>
    <property type="evidence" value="ECO:0007669"/>
    <property type="project" value="UniProtKB-KW"/>
</dbReference>
<proteinExistence type="predicted"/>
<dbReference type="EMBL" id="UYWY01000034">
    <property type="protein sequence ID" value="VDM23642.1"/>
    <property type="molecule type" value="Genomic_DNA"/>
</dbReference>
<dbReference type="Gene3D" id="3.40.50.300">
    <property type="entry name" value="P-loop containing nucleotide triphosphate hydrolases"/>
    <property type="match status" value="1"/>
</dbReference>
<evidence type="ECO:0000259" key="3">
    <source>
        <dbReference type="PROSITE" id="PS51194"/>
    </source>
</evidence>